<dbReference type="EMBL" id="MSFL01000025">
    <property type="protein sequence ID" value="PWY72923.1"/>
    <property type="molecule type" value="Genomic_DNA"/>
</dbReference>
<dbReference type="PANTHER" id="PTHR28535:SF1">
    <property type="entry name" value="PROTEIN ZGRF1"/>
    <property type="match status" value="1"/>
</dbReference>
<dbReference type="InterPro" id="IPR018838">
    <property type="entry name" value="ZGRF1-like_N"/>
</dbReference>
<dbReference type="GeneID" id="37067723"/>
<dbReference type="Proteomes" id="UP000247233">
    <property type="component" value="Unassembled WGS sequence"/>
</dbReference>
<feature type="compositionally biased region" description="Low complexity" evidence="1">
    <location>
        <begin position="304"/>
        <end position="322"/>
    </location>
</feature>
<evidence type="ECO:0000313" key="3">
    <source>
        <dbReference type="EMBL" id="PWY72923.1"/>
    </source>
</evidence>
<evidence type="ECO:0000256" key="1">
    <source>
        <dbReference type="SAM" id="MobiDB-lite"/>
    </source>
</evidence>
<dbReference type="PANTHER" id="PTHR28535">
    <property type="entry name" value="ZINC FINGER GRF-TYPE CONTAINING 1"/>
    <property type="match status" value="1"/>
</dbReference>
<reference evidence="3 4" key="1">
    <citation type="submission" date="2016-12" db="EMBL/GenBank/DDBJ databases">
        <title>The genomes of Aspergillus section Nigri reveals drivers in fungal speciation.</title>
        <authorList>
            <consortium name="DOE Joint Genome Institute"/>
            <person name="Vesth T.C."/>
            <person name="Nybo J."/>
            <person name="Theobald S."/>
            <person name="Brandl J."/>
            <person name="Frisvad J.C."/>
            <person name="Nielsen K.F."/>
            <person name="Lyhne E.K."/>
            <person name="Kogle M.E."/>
            <person name="Kuo A."/>
            <person name="Riley R."/>
            <person name="Clum A."/>
            <person name="Nolan M."/>
            <person name="Lipzen A."/>
            <person name="Salamov A."/>
            <person name="Henrissat B."/>
            <person name="Wiebenga A."/>
            <person name="De Vries R.P."/>
            <person name="Grigoriev I.V."/>
            <person name="Mortensen U.H."/>
            <person name="Andersen M.R."/>
            <person name="Baker S.E."/>
        </authorList>
    </citation>
    <scope>NUCLEOTIDE SEQUENCE [LARGE SCALE GENOMIC DNA]</scope>
    <source>
        <strain evidence="3 4">CBS 117.55</strain>
    </source>
</reference>
<feature type="domain" description="5'-3' DNA helicase ZGRF1-like N-terminal" evidence="2">
    <location>
        <begin position="26"/>
        <end position="106"/>
    </location>
</feature>
<dbReference type="AlphaFoldDB" id="A0A317VEX3"/>
<dbReference type="OrthoDB" id="6513042at2759"/>
<feature type="compositionally biased region" description="Basic and acidic residues" evidence="1">
    <location>
        <begin position="224"/>
        <end position="255"/>
    </location>
</feature>
<dbReference type="GO" id="GO:0005634">
    <property type="term" value="C:nucleus"/>
    <property type="evidence" value="ECO:0007669"/>
    <property type="project" value="TreeGrafter"/>
</dbReference>
<dbReference type="InterPro" id="IPR052800">
    <property type="entry name" value="DNA_Repair_Helicase_ZGRF1"/>
</dbReference>
<dbReference type="Pfam" id="PF10382">
    <property type="entry name" value="ZGRF1-like_N"/>
    <property type="match status" value="1"/>
</dbReference>
<protein>
    <recommendedName>
        <fullName evidence="2">5'-3' DNA helicase ZGRF1-like N-terminal domain-containing protein</fullName>
    </recommendedName>
</protein>
<feature type="compositionally biased region" description="Basic residues" evidence="1">
    <location>
        <begin position="110"/>
        <end position="119"/>
    </location>
</feature>
<evidence type="ECO:0000259" key="2">
    <source>
        <dbReference type="Pfam" id="PF10382"/>
    </source>
</evidence>
<feature type="compositionally biased region" description="Low complexity" evidence="1">
    <location>
        <begin position="378"/>
        <end position="388"/>
    </location>
</feature>
<feature type="compositionally biased region" description="Pro residues" evidence="1">
    <location>
        <begin position="415"/>
        <end position="429"/>
    </location>
</feature>
<proteinExistence type="predicted"/>
<feature type="compositionally biased region" description="Polar residues" evidence="1">
    <location>
        <begin position="130"/>
        <end position="146"/>
    </location>
</feature>
<feature type="region of interest" description="Disordered" evidence="1">
    <location>
        <begin position="96"/>
        <end position="473"/>
    </location>
</feature>
<comment type="caution">
    <text evidence="3">The sequence shown here is derived from an EMBL/GenBank/DDBJ whole genome shotgun (WGS) entry which is preliminary data.</text>
</comment>
<feature type="compositionally biased region" description="Polar residues" evidence="1">
    <location>
        <begin position="155"/>
        <end position="164"/>
    </location>
</feature>
<sequence length="492" mass="55458">MSTPRGTPSMSTSMMNIPATQNTAPVIKFRCLYTHDMRRKAKRWQDGYLRYHTFNKRIMVYDTVGNYIGDHHWRQDEEIQDGDELELDNGILIEVGESVERTETDVSSLHGKKKSHNHNGRSPLRPGETPMSSVSTPSRFSQQMRSLNDLLGIKKSSTSTQRSDASLEERHPNPTRYTEEVPDRPAKRPRMVADRQVSSHRQRAVIDLTESTPDPIRPTPTGEAIRRTEDLDRKSHRDKSSREKSRDNPKHKGSYDEFPSAPEQQIPNPPSKSAAVPDPPMNKIRLSTGKQRKKMLYQPGLINTTPTTTAAAATTSIATSSDPDPKRPIPIPRPRPTPSILPQAQPKPQHQPPLPPHHATRNIKTHAIDSDSDSEDLTMTTTNPNPRTTHAHTNTHTHIPPPNPHPQSKQQQPLQAPPKPIPIPMPMPIPTLKSKSSLRKSYSDPTALATPRTLASRRPENPDHDAEAEQGPWTREARYLFDFWPPGRERVV</sequence>
<evidence type="ECO:0000313" key="4">
    <source>
        <dbReference type="Proteomes" id="UP000247233"/>
    </source>
</evidence>
<organism evidence="3 4">
    <name type="scientific">Aspergillus heteromorphus CBS 117.55</name>
    <dbReference type="NCBI Taxonomy" id="1448321"/>
    <lineage>
        <taxon>Eukaryota</taxon>
        <taxon>Fungi</taxon>
        <taxon>Dikarya</taxon>
        <taxon>Ascomycota</taxon>
        <taxon>Pezizomycotina</taxon>
        <taxon>Eurotiomycetes</taxon>
        <taxon>Eurotiomycetidae</taxon>
        <taxon>Eurotiales</taxon>
        <taxon>Aspergillaceae</taxon>
        <taxon>Aspergillus</taxon>
        <taxon>Aspergillus subgen. Circumdati</taxon>
    </lineage>
</organism>
<feature type="compositionally biased region" description="Pro residues" evidence="1">
    <location>
        <begin position="328"/>
        <end position="339"/>
    </location>
</feature>
<dbReference type="GO" id="GO:0006302">
    <property type="term" value="P:double-strand break repair"/>
    <property type="evidence" value="ECO:0007669"/>
    <property type="project" value="TreeGrafter"/>
</dbReference>
<gene>
    <name evidence="3" type="ORF">BO70DRAFT_381710</name>
</gene>
<feature type="compositionally biased region" description="Basic and acidic residues" evidence="1">
    <location>
        <begin position="457"/>
        <end position="467"/>
    </location>
</feature>
<keyword evidence="4" id="KW-1185">Reference proteome</keyword>
<dbReference type="GO" id="GO:0035861">
    <property type="term" value="C:site of double-strand break"/>
    <property type="evidence" value="ECO:0007669"/>
    <property type="project" value="TreeGrafter"/>
</dbReference>
<dbReference type="RefSeq" id="XP_025396577.1">
    <property type="nucleotide sequence ID" value="XM_025545486.1"/>
</dbReference>
<accession>A0A317VEX3</accession>
<dbReference type="STRING" id="1448321.A0A317VEX3"/>
<name>A0A317VEX3_9EURO</name>
<dbReference type="VEuPathDB" id="FungiDB:BO70DRAFT_381710"/>
<feature type="compositionally biased region" description="Basic and acidic residues" evidence="1">
    <location>
        <begin position="165"/>
        <end position="186"/>
    </location>
</feature>